<comment type="similarity">
    <text evidence="1 3">Belongs to the short-chain dehydrogenases/reductases (SDR) family.</text>
</comment>
<dbReference type="Pfam" id="PF00106">
    <property type="entry name" value="adh_short"/>
    <property type="match status" value="1"/>
</dbReference>
<dbReference type="GO" id="GO:0016491">
    <property type="term" value="F:oxidoreductase activity"/>
    <property type="evidence" value="ECO:0007669"/>
    <property type="project" value="UniProtKB-KW"/>
</dbReference>
<dbReference type="PANTHER" id="PTHR44196:SF1">
    <property type="entry name" value="DEHYDROGENASE_REDUCTASE SDR FAMILY MEMBER 7B"/>
    <property type="match status" value="1"/>
</dbReference>
<dbReference type="PRINTS" id="PR00081">
    <property type="entry name" value="GDHRDH"/>
</dbReference>
<evidence type="ECO:0000313" key="6">
    <source>
        <dbReference type="Proteomes" id="UP000266389"/>
    </source>
</evidence>
<evidence type="ECO:0000259" key="4">
    <source>
        <dbReference type="SMART" id="SM00822"/>
    </source>
</evidence>
<feature type="domain" description="Ketoreductase" evidence="4">
    <location>
        <begin position="2"/>
        <end position="175"/>
    </location>
</feature>
<accession>A0A395M165</accession>
<dbReference type="GO" id="GO:0016020">
    <property type="term" value="C:membrane"/>
    <property type="evidence" value="ECO:0007669"/>
    <property type="project" value="TreeGrafter"/>
</dbReference>
<dbReference type="PRINTS" id="PR00080">
    <property type="entry name" value="SDRFAMILY"/>
</dbReference>
<evidence type="ECO:0000256" key="2">
    <source>
        <dbReference type="ARBA" id="ARBA00023002"/>
    </source>
</evidence>
<gene>
    <name evidence="5" type="ORF">D0433_09855</name>
</gene>
<dbReference type="InterPro" id="IPR036291">
    <property type="entry name" value="NAD(P)-bd_dom_sf"/>
</dbReference>
<evidence type="ECO:0000256" key="1">
    <source>
        <dbReference type="ARBA" id="ARBA00006484"/>
    </source>
</evidence>
<dbReference type="Gene3D" id="3.40.50.720">
    <property type="entry name" value="NAD(P)-binding Rossmann-like Domain"/>
    <property type="match status" value="1"/>
</dbReference>
<name>A0A395M165_9BACT</name>
<evidence type="ECO:0000313" key="5">
    <source>
        <dbReference type="EMBL" id="RFM23664.1"/>
    </source>
</evidence>
<organism evidence="5 6">
    <name type="scientific">Candidatus Thermochlorobacter aerophilus</name>
    <dbReference type="NCBI Taxonomy" id="1868324"/>
    <lineage>
        <taxon>Bacteria</taxon>
        <taxon>Pseudomonadati</taxon>
        <taxon>Chlorobiota</taxon>
        <taxon>Chlorobiia</taxon>
        <taxon>Chlorobiales</taxon>
        <taxon>Candidatus Thermochlorobacteriaceae</taxon>
        <taxon>Candidatus Thermochlorobacter</taxon>
    </lineage>
</organism>
<sequence length="238" mass="26806">MSVILITGAGKGIGRHLALEFAKCKSPDFEPQLLLVSRTRSDLETLQQECHAHQVEAEICVADIAQLEHIEKIYTCALQRFGKVDCLVNNAGVGRFKDILELTEEDFDYTININLKGTFFLTQRIFRDMQQRRSGHIIFITSVAAEVPFEQSGIYCMSKFGQKGLVEVLRLYGRKCNVRITNVMPGAVYTPMWGEAAQTFQSRMMMPEDVAKIVVAAYLQPERTSVEEIVLRPIAGDL</sequence>
<dbReference type="CDD" id="cd05233">
    <property type="entry name" value="SDR_c"/>
    <property type="match status" value="1"/>
</dbReference>
<dbReference type="SUPFAM" id="SSF51735">
    <property type="entry name" value="NAD(P)-binding Rossmann-fold domains"/>
    <property type="match status" value="1"/>
</dbReference>
<dbReference type="AlphaFoldDB" id="A0A395M165"/>
<keyword evidence="2" id="KW-0560">Oxidoreductase</keyword>
<proteinExistence type="inferred from homology"/>
<protein>
    <submittedName>
        <fullName evidence="5">SDR family oxidoreductase</fullName>
    </submittedName>
</protein>
<dbReference type="PANTHER" id="PTHR44196">
    <property type="entry name" value="DEHYDROGENASE/REDUCTASE SDR FAMILY MEMBER 7B"/>
    <property type="match status" value="1"/>
</dbReference>
<dbReference type="SMART" id="SM00822">
    <property type="entry name" value="PKS_KR"/>
    <property type="match status" value="1"/>
</dbReference>
<dbReference type="Proteomes" id="UP000266389">
    <property type="component" value="Unassembled WGS sequence"/>
</dbReference>
<evidence type="ECO:0000256" key="3">
    <source>
        <dbReference type="RuleBase" id="RU000363"/>
    </source>
</evidence>
<dbReference type="EMBL" id="PHFL01000060">
    <property type="protein sequence ID" value="RFM23664.1"/>
    <property type="molecule type" value="Genomic_DNA"/>
</dbReference>
<dbReference type="InterPro" id="IPR002347">
    <property type="entry name" value="SDR_fam"/>
</dbReference>
<reference evidence="5 6" key="1">
    <citation type="journal article" date="2011" name="ISME J.">
        <title>Community ecology of hot spring cyanobacterial mats: predominant populations and their functional potential.</title>
        <authorList>
            <person name="Klatt C.G."/>
            <person name="Wood J.M."/>
            <person name="Rusch D.B."/>
            <person name="Bateson M.M."/>
            <person name="Hamamura N."/>
            <person name="Heidelberg J.F."/>
            <person name="Grossman A.R."/>
            <person name="Bhaya D."/>
            <person name="Cohan F.M."/>
            <person name="Kuhl M."/>
            <person name="Bryant D.A."/>
            <person name="Ward D.M."/>
        </authorList>
    </citation>
    <scope>NUCLEOTIDE SEQUENCE [LARGE SCALE GENOMIC DNA]</scope>
    <source>
        <strain evidence="5">OS</strain>
    </source>
</reference>
<comment type="caution">
    <text evidence="5">The sequence shown here is derived from an EMBL/GenBank/DDBJ whole genome shotgun (WGS) entry which is preliminary data.</text>
</comment>
<dbReference type="InterPro" id="IPR057326">
    <property type="entry name" value="KR_dom"/>
</dbReference>